<dbReference type="CDD" id="cd08875">
    <property type="entry name" value="START_ArGLABRA2_like"/>
    <property type="match status" value="1"/>
</dbReference>
<dbReference type="PROSITE" id="PS50848">
    <property type="entry name" value="START"/>
    <property type="match status" value="1"/>
</dbReference>
<comment type="caution">
    <text evidence="14">The sequence shown here is derived from an EMBL/GenBank/DDBJ whole genome shotgun (WGS) entry which is preliminary data.</text>
</comment>
<dbReference type="GO" id="GO:0003677">
    <property type="term" value="F:DNA binding"/>
    <property type="evidence" value="ECO:0007669"/>
    <property type="project" value="UniProtKB-KW"/>
</dbReference>
<dbReference type="SMART" id="SM00389">
    <property type="entry name" value="HOX"/>
    <property type="match status" value="1"/>
</dbReference>
<keyword evidence="3" id="KW-0805">Transcription regulation</keyword>
<feature type="region of interest" description="Disordered" evidence="11">
    <location>
        <begin position="763"/>
        <end position="824"/>
    </location>
</feature>
<evidence type="ECO:0000256" key="9">
    <source>
        <dbReference type="PROSITE-ProRule" id="PRU00108"/>
    </source>
</evidence>
<dbReference type="SUPFAM" id="SSF55961">
    <property type="entry name" value="Bet v1-like"/>
    <property type="match status" value="1"/>
</dbReference>
<dbReference type="EMBL" id="JBBWWR010000003">
    <property type="protein sequence ID" value="KAK8969376.1"/>
    <property type="molecule type" value="Genomic_DNA"/>
</dbReference>
<dbReference type="Pfam" id="PF25797">
    <property type="entry name" value="PDF2_C"/>
    <property type="match status" value="1"/>
</dbReference>
<feature type="compositionally biased region" description="Basic residues" evidence="11">
    <location>
        <begin position="685"/>
        <end position="697"/>
    </location>
</feature>
<dbReference type="CDD" id="cd00086">
    <property type="entry name" value="homeodomain"/>
    <property type="match status" value="1"/>
</dbReference>
<feature type="compositionally biased region" description="Basic and acidic residues" evidence="11">
    <location>
        <begin position="701"/>
        <end position="721"/>
    </location>
</feature>
<feature type="domain" description="START" evidence="13">
    <location>
        <begin position="327"/>
        <end position="565"/>
    </location>
</feature>
<feature type="domain" description="Homeobox" evidence="12">
    <location>
        <begin position="120"/>
        <end position="180"/>
    </location>
</feature>
<evidence type="ECO:0000256" key="10">
    <source>
        <dbReference type="RuleBase" id="RU000682"/>
    </source>
</evidence>
<keyword evidence="6 9" id="KW-0371">Homeobox</keyword>
<dbReference type="InterPro" id="IPR009057">
    <property type="entry name" value="Homeodomain-like_sf"/>
</dbReference>
<feature type="compositionally biased region" description="Basic residues" evidence="11">
    <location>
        <begin position="632"/>
        <end position="648"/>
    </location>
</feature>
<evidence type="ECO:0000256" key="2">
    <source>
        <dbReference type="ARBA" id="ARBA00006789"/>
    </source>
</evidence>
<evidence type="ECO:0000256" key="5">
    <source>
        <dbReference type="ARBA" id="ARBA00023125"/>
    </source>
</evidence>
<feature type="region of interest" description="Disordered" evidence="11">
    <location>
        <begin position="625"/>
        <end position="740"/>
    </location>
</feature>
<evidence type="ECO:0000256" key="6">
    <source>
        <dbReference type="ARBA" id="ARBA00023155"/>
    </source>
</evidence>
<evidence type="ECO:0000256" key="4">
    <source>
        <dbReference type="ARBA" id="ARBA00023054"/>
    </source>
</evidence>
<dbReference type="PROSITE" id="PS00027">
    <property type="entry name" value="HOMEOBOX_1"/>
    <property type="match status" value="1"/>
</dbReference>
<evidence type="ECO:0000313" key="14">
    <source>
        <dbReference type="EMBL" id="KAK8969376.1"/>
    </source>
</evidence>
<evidence type="ECO:0000256" key="7">
    <source>
        <dbReference type="ARBA" id="ARBA00023163"/>
    </source>
</evidence>
<keyword evidence="5 9" id="KW-0238">DNA-binding</keyword>
<evidence type="ECO:0000256" key="8">
    <source>
        <dbReference type="ARBA" id="ARBA00023242"/>
    </source>
</evidence>
<dbReference type="PROSITE" id="PS50071">
    <property type="entry name" value="HOMEOBOX_2"/>
    <property type="match status" value="1"/>
</dbReference>
<evidence type="ECO:0000259" key="12">
    <source>
        <dbReference type="PROSITE" id="PS50071"/>
    </source>
</evidence>
<accession>A0ABR2MZ41</accession>
<dbReference type="InterPro" id="IPR001356">
    <property type="entry name" value="HD"/>
</dbReference>
<dbReference type="SMART" id="SM00234">
    <property type="entry name" value="START"/>
    <property type="match status" value="1"/>
</dbReference>
<protein>
    <submittedName>
        <fullName evidence="14">Homeobox-leucine zipper protein HDG1</fullName>
    </submittedName>
</protein>
<keyword evidence="4" id="KW-0175">Coiled coil</keyword>
<evidence type="ECO:0000313" key="15">
    <source>
        <dbReference type="Proteomes" id="UP001412067"/>
    </source>
</evidence>
<evidence type="ECO:0000256" key="11">
    <source>
        <dbReference type="SAM" id="MobiDB-lite"/>
    </source>
</evidence>
<dbReference type="SUPFAM" id="SSF46689">
    <property type="entry name" value="Homeodomain-like"/>
    <property type="match status" value="1"/>
</dbReference>
<dbReference type="PANTHER" id="PTHR45654">
    <property type="entry name" value="HOMEOBOX-LEUCINE ZIPPER PROTEIN MERISTEM L1"/>
    <property type="match status" value="1"/>
</dbReference>
<keyword evidence="7" id="KW-0804">Transcription</keyword>
<dbReference type="InterPro" id="IPR002913">
    <property type="entry name" value="START_lipid-bd_dom"/>
</dbReference>
<dbReference type="Pfam" id="PF01852">
    <property type="entry name" value="START"/>
    <property type="match status" value="1"/>
</dbReference>
<evidence type="ECO:0000256" key="1">
    <source>
        <dbReference type="ARBA" id="ARBA00004123"/>
    </source>
</evidence>
<gene>
    <name evidence="14" type="primary">HDG1</name>
    <name evidence="14" type="ORF">KSP40_PGU017843</name>
</gene>
<comment type="similarity">
    <text evidence="2">Belongs to the HD-ZIP homeobox family. Class IV subfamily.</text>
</comment>
<dbReference type="InterPro" id="IPR042160">
    <property type="entry name" value="HD-Zip_IV"/>
</dbReference>
<dbReference type="Gene3D" id="1.10.10.60">
    <property type="entry name" value="Homeodomain-like"/>
    <property type="match status" value="1"/>
</dbReference>
<dbReference type="PANTHER" id="PTHR45654:SF5">
    <property type="entry name" value="HOMEOBOX-LEUCINE ZIPPER PROTEIN ANTHOCYANINLESS 2-RELATED"/>
    <property type="match status" value="1"/>
</dbReference>
<proteinExistence type="inferred from homology"/>
<keyword evidence="15" id="KW-1185">Reference proteome</keyword>
<sequence>MSFGGLFDGDTSGGRLMADLPYGSSAMAADAFSQPLLVGNYGGVTKPMFGSTGLSLGLQSNMEGQGEFPRLTAAGCGSGEGRGSFTELAVVCCNKEDENDSKSGSDNMEGGSGDELDENPRKKKRYHRHTPNQIQELEGLFKECAHPDEKQRLELSRRLGLETRQVKFWFQNRRTQMKTQLERHENTILRQENDKLRSESISIRDAIRNPTCSSCGGPAVLGEVSLEEQHLRIENARLKDELDRVCTLAGKFLGRPISTLGNSISTTMPSSSLELAVGGNGFGNFCPLLPAAPPAFSAVSDYLAGVSSPLGTVITPPARSALPSVETSLERSMLLELALSVMDELVKMAEIGEPLWIPGHENGKEVLNYEHYEQAFPRCVGLKEADLVSEATRETAMVIISSLALVETLMDSDRWADMFPGMIARTTTTEIISNGMGGTRNGALQLMHAELQVLSPLVPIREVSFLRFCKQLADGAWAVVDVSVDGIRDNNGCVSVSGSSCRRLPSGCVVLDVPNGYSKVTWVEHAEYDEKAVHRLYRMPIRSGMALGAGRWVATLQRQCECLAILMSSAPNLDHTTLMAAGRRSMLKLAQRMTDNFCAGVCPSSSRKWSCLANMGSIGEDMRVMSRTEHGRPRRASRRCPLRRHLRLAPHLPSPPLRLPPRRDPAQPMGHPLQRRPNGGDCPYRKRPAPRQRRLPPPRHPGGECEPEQHADTAGDVHRPVGLDGGLRSGGRASNAPGDERRRLVVRGAAAFRICRNVGWAVSGGRRGEDRQRVAAHGGVSDTGGHSADGEADGGVGGDGQQSDILHGAEDQGRPPVCQLKKKVENEGLKRLAESRTNRAE</sequence>
<name>A0ABR2MZ41_9ASPA</name>
<dbReference type="InterPro" id="IPR057993">
    <property type="entry name" value="HD-Zip_IV_C"/>
</dbReference>
<reference evidence="14 15" key="1">
    <citation type="journal article" date="2022" name="Nat. Plants">
        <title>Genomes of leafy and leafless Platanthera orchids illuminate the evolution of mycoheterotrophy.</title>
        <authorList>
            <person name="Li M.H."/>
            <person name="Liu K.W."/>
            <person name="Li Z."/>
            <person name="Lu H.C."/>
            <person name="Ye Q.L."/>
            <person name="Zhang D."/>
            <person name="Wang J.Y."/>
            <person name="Li Y.F."/>
            <person name="Zhong Z.M."/>
            <person name="Liu X."/>
            <person name="Yu X."/>
            <person name="Liu D.K."/>
            <person name="Tu X.D."/>
            <person name="Liu B."/>
            <person name="Hao Y."/>
            <person name="Liao X.Y."/>
            <person name="Jiang Y.T."/>
            <person name="Sun W.H."/>
            <person name="Chen J."/>
            <person name="Chen Y.Q."/>
            <person name="Ai Y."/>
            <person name="Zhai J.W."/>
            <person name="Wu S.S."/>
            <person name="Zhou Z."/>
            <person name="Hsiao Y.Y."/>
            <person name="Wu W.L."/>
            <person name="Chen Y.Y."/>
            <person name="Lin Y.F."/>
            <person name="Hsu J.L."/>
            <person name="Li C.Y."/>
            <person name="Wang Z.W."/>
            <person name="Zhao X."/>
            <person name="Zhong W.Y."/>
            <person name="Ma X.K."/>
            <person name="Ma L."/>
            <person name="Huang J."/>
            <person name="Chen G.Z."/>
            <person name="Huang M.Z."/>
            <person name="Huang L."/>
            <person name="Peng D.H."/>
            <person name="Luo Y.B."/>
            <person name="Zou S.Q."/>
            <person name="Chen S.P."/>
            <person name="Lan S."/>
            <person name="Tsai W.C."/>
            <person name="Van de Peer Y."/>
            <person name="Liu Z.J."/>
        </authorList>
    </citation>
    <scope>NUCLEOTIDE SEQUENCE [LARGE SCALE GENOMIC DNA]</scope>
    <source>
        <strain evidence="14">Lor288</strain>
    </source>
</reference>
<dbReference type="Pfam" id="PF00046">
    <property type="entry name" value="Homeodomain"/>
    <property type="match status" value="1"/>
</dbReference>
<feature type="DNA-binding region" description="Homeobox" evidence="9">
    <location>
        <begin position="122"/>
        <end position="181"/>
    </location>
</feature>
<feature type="region of interest" description="Disordered" evidence="11">
    <location>
        <begin position="97"/>
        <end position="129"/>
    </location>
</feature>
<keyword evidence="8 9" id="KW-0539">Nucleus</keyword>
<organism evidence="14 15">
    <name type="scientific">Platanthera guangdongensis</name>
    <dbReference type="NCBI Taxonomy" id="2320717"/>
    <lineage>
        <taxon>Eukaryota</taxon>
        <taxon>Viridiplantae</taxon>
        <taxon>Streptophyta</taxon>
        <taxon>Embryophyta</taxon>
        <taxon>Tracheophyta</taxon>
        <taxon>Spermatophyta</taxon>
        <taxon>Magnoliopsida</taxon>
        <taxon>Liliopsida</taxon>
        <taxon>Asparagales</taxon>
        <taxon>Orchidaceae</taxon>
        <taxon>Orchidoideae</taxon>
        <taxon>Orchideae</taxon>
        <taxon>Orchidinae</taxon>
        <taxon>Platanthera</taxon>
    </lineage>
</organism>
<evidence type="ECO:0000259" key="13">
    <source>
        <dbReference type="PROSITE" id="PS50848"/>
    </source>
</evidence>
<dbReference type="Proteomes" id="UP001412067">
    <property type="component" value="Unassembled WGS sequence"/>
</dbReference>
<dbReference type="InterPro" id="IPR017970">
    <property type="entry name" value="Homeobox_CS"/>
</dbReference>
<evidence type="ECO:0000256" key="3">
    <source>
        <dbReference type="ARBA" id="ARBA00023015"/>
    </source>
</evidence>
<comment type="subcellular location">
    <subcellularLocation>
        <location evidence="1 9 10">Nucleus</location>
    </subcellularLocation>
</comment>